<evidence type="ECO:0000313" key="1">
    <source>
        <dbReference type="EMBL" id="PIT87673.1"/>
    </source>
</evidence>
<sequence length="548" mass="63570">MTTEGRQYIEAPEIRQPDRDPYSFEVMIHEALDNAEAIKSGQHNYPIQKLAMWAMLERYIIAEAGADKELKKEYRDLSQAIVEQLNARKEEYDEQEPEYKTPFALSGIDDQYARKFAVLNTMICSPVFGCCGGCKHCGADAPTRRREHLIKMPLEQAKYFFDEYCEINGLPNEDNESITIPFVFDANDPMDYDDIDLLAQHIKQKYGVDFNITTSIPKGSEETFKRYLAATPLRKQLARVSLSPRTKEFLEPYLARRQPLEQADIENIGLDDQLIQLIFDQAGNNYTFKYPLNKTIRILQKKFDGNAQNRRDEYVKKAIQEAHEKALELVKNIMPIVFKKTTSPDSRARLMLTLQNLRHNTYYAVLNFAKSADEPGSKDSIEKIIYYYSRAVEQQAGRYKLFLEEKENEWLPVGLEAYKKEYGEIGLDRHIGSAINPFVLYNVLPLRAEKSGQKVKNYPQDRLIVPFYGFVEPPKEIKKNDYVSSVLEHSLPAMTDKLFDKSRNRQIVIYDGHNLQKIYFDDDFKILKNKVLKTNLTPKELMEFYGLA</sequence>
<organism evidence="1 2">
    <name type="scientific">Candidatus Magasanikbacteria bacterium CG10_big_fil_rev_8_21_14_0_10_40_10</name>
    <dbReference type="NCBI Taxonomy" id="1974648"/>
    <lineage>
        <taxon>Bacteria</taxon>
        <taxon>Candidatus Magasanikiibacteriota</taxon>
    </lineage>
</organism>
<reference evidence="2" key="1">
    <citation type="submission" date="2017-09" db="EMBL/GenBank/DDBJ databases">
        <title>Depth-based differentiation of microbial function through sediment-hosted aquifers and enrichment of novel symbionts in the deep terrestrial subsurface.</title>
        <authorList>
            <person name="Probst A.J."/>
            <person name="Ladd B."/>
            <person name="Jarett J.K."/>
            <person name="Geller-Mcgrath D.E."/>
            <person name="Sieber C.M.K."/>
            <person name="Emerson J.B."/>
            <person name="Anantharaman K."/>
            <person name="Thomas B.C."/>
            <person name="Malmstrom R."/>
            <person name="Stieglmeier M."/>
            <person name="Klingl A."/>
            <person name="Woyke T."/>
            <person name="Ryan C.M."/>
            <person name="Banfield J.F."/>
        </authorList>
    </citation>
    <scope>NUCLEOTIDE SEQUENCE [LARGE SCALE GENOMIC DNA]</scope>
</reference>
<proteinExistence type="predicted"/>
<comment type="caution">
    <text evidence="1">The sequence shown here is derived from an EMBL/GenBank/DDBJ whole genome shotgun (WGS) entry which is preliminary data.</text>
</comment>
<accession>A0A2M6W4F3</accession>
<name>A0A2M6W4F3_9BACT</name>
<gene>
    <name evidence="1" type="ORF">COU31_01845</name>
</gene>
<evidence type="ECO:0000313" key="2">
    <source>
        <dbReference type="Proteomes" id="UP000231183"/>
    </source>
</evidence>
<dbReference type="EMBL" id="PFBX01000014">
    <property type="protein sequence ID" value="PIT87673.1"/>
    <property type="molecule type" value="Genomic_DNA"/>
</dbReference>
<protein>
    <submittedName>
        <fullName evidence="1">Uncharacterized protein</fullName>
    </submittedName>
</protein>
<dbReference type="AlphaFoldDB" id="A0A2M6W4F3"/>
<dbReference type="Proteomes" id="UP000231183">
    <property type="component" value="Unassembled WGS sequence"/>
</dbReference>